<name>A0A178JDN9_9VIBR</name>
<dbReference type="Proteomes" id="UP001150001">
    <property type="component" value="Unassembled WGS sequence"/>
</dbReference>
<feature type="signal peptide" evidence="1">
    <location>
        <begin position="1"/>
        <end position="27"/>
    </location>
</feature>
<dbReference type="Pfam" id="PF05860">
    <property type="entry name" value="TPS"/>
    <property type="match status" value="1"/>
</dbReference>
<dbReference type="InterPro" id="IPR012334">
    <property type="entry name" value="Pectin_lyas_fold"/>
</dbReference>
<feature type="domain" description="Filamentous haemagglutinin FhaB/tRNA nuclease CdiA-like TPS" evidence="2">
    <location>
        <begin position="44"/>
        <end position="165"/>
    </location>
</feature>
<dbReference type="Proteomes" id="UP000094761">
    <property type="component" value="Unassembled WGS sequence"/>
</dbReference>
<dbReference type="InterPro" id="IPR011050">
    <property type="entry name" value="Pectin_lyase_fold/virulence"/>
</dbReference>
<dbReference type="SMART" id="SM00912">
    <property type="entry name" value="Haemagg_act"/>
    <property type="match status" value="1"/>
</dbReference>
<feature type="chain" id="PRO_5044550686" evidence="1">
    <location>
        <begin position="28"/>
        <end position="321"/>
    </location>
</feature>
<dbReference type="SUPFAM" id="SSF51126">
    <property type="entry name" value="Pectin lyase-like"/>
    <property type="match status" value="1"/>
</dbReference>
<reference evidence="3" key="2">
    <citation type="submission" date="2022-11" db="EMBL/GenBank/DDBJ databases">
        <title>Role of the vibriolysin VemA secreted by the emergent pathogen Vibrio europaeus in the colonization of Manila clam mucus.</title>
        <authorList>
            <person name="Martinez C."/>
            <person name="Rodriguez S."/>
            <person name="Vences A."/>
            <person name="Barja J.L."/>
            <person name="Toranzo A.E."/>
            <person name="Dubert J."/>
        </authorList>
    </citation>
    <scope>NUCLEOTIDE SEQUENCE</scope>
    <source>
        <strain evidence="3">3454</strain>
    </source>
</reference>
<sequence>MNKKLTLGKVCLTYALCGVITLQPVFANVVIDGSSGNTSKTAAGNGVEVINIATPNSQGLSHNKYQQFNVDPSGLILNNSTEALSRSQLGGILQGNPHLNGKAANVILNEVTGANRSQLEGYTEVFGQQANVILANPYGITCDGCGFINTPRVTLSTGIPDIQNGLVSGFDVVEGSVTIEGLGLDATRQTYFDIISRTAEINANIHANDLSMVTGVNKVEYQTNNASEKSSGSVSNKPKLAIDSSSLGGMYAGRISLVATEKGVGVNVGSLKASQGDIFLDSDGVVVLGDASSQGDLSVFSTDTLTLNGKQFSRKSIEQNF</sequence>
<dbReference type="AlphaFoldDB" id="A0A178JDN9"/>
<keyword evidence="1" id="KW-0732">Signal</keyword>
<keyword evidence="6" id="KW-1185">Reference proteome</keyword>
<organism evidence="4 5">
    <name type="scientific">Vibrio europaeus</name>
    <dbReference type="NCBI Taxonomy" id="300876"/>
    <lineage>
        <taxon>Bacteria</taxon>
        <taxon>Pseudomonadati</taxon>
        <taxon>Pseudomonadota</taxon>
        <taxon>Gammaproteobacteria</taxon>
        <taxon>Vibrionales</taxon>
        <taxon>Vibrionaceae</taxon>
        <taxon>Vibrio</taxon>
        <taxon>Vibrio oreintalis group</taxon>
    </lineage>
</organism>
<dbReference type="EMBL" id="LUAX01000001">
    <property type="protein sequence ID" value="OAN00022.1"/>
    <property type="molecule type" value="Genomic_DNA"/>
</dbReference>
<dbReference type="GeneID" id="78074559"/>
<reference evidence="4 5" key="1">
    <citation type="submission" date="2016-03" db="EMBL/GenBank/DDBJ databases">
        <title>Draft genome sequence of the Vibrio tubiashii subs. europaeus.</title>
        <authorList>
            <person name="Spinard E."/>
            <person name="Dubert J."/>
            <person name="Nelson D.R."/>
            <person name="Barja J.L."/>
        </authorList>
    </citation>
    <scope>NUCLEOTIDE SEQUENCE [LARGE SCALE GENOMIC DNA]</scope>
    <source>
        <strain evidence="5">PP-638</strain>
        <strain evidence="4">PP2-638</strain>
    </source>
</reference>
<dbReference type="EMBL" id="JAPFIT010000031">
    <property type="protein sequence ID" value="MDC5742992.1"/>
    <property type="molecule type" value="Genomic_DNA"/>
</dbReference>
<proteinExistence type="predicted"/>
<dbReference type="Gene3D" id="2.160.20.10">
    <property type="entry name" value="Single-stranded right-handed beta-helix, Pectin lyase-like"/>
    <property type="match status" value="1"/>
</dbReference>
<protein>
    <submittedName>
        <fullName evidence="3">Filamentous hemagglutinin N-terminal domain-containing protein</fullName>
    </submittedName>
</protein>
<dbReference type="RefSeq" id="WP_069665983.1">
    <property type="nucleotide sequence ID" value="NZ_JAPFIM010000008.1"/>
</dbReference>
<evidence type="ECO:0000313" key="3">
    <source>
        <dbReference type="EMBL" id="MDC5742992.1"/>
    </source>
</evidence>
<evidence type="ECO:0000313" key="6">
    <source>
        <dbReference type="Proteomes" id="UP001150001"/>
    </source>
</evidence>
<dbReference type="InterPro" id="IPR008638">
    <property type="entry name" value="FhaB/CdiA-like_TPS"/>
</dbReference>
<dbReference type="OrthoDB" id="2664633at2"/>
<evidence type="ECO:0000313" key="4">
    <source>
        <dbReference type="EMBL" id="OAN00022.1"/>
    </source>
</evidence>
<gene>
    <name evidence="4" type="ORF">AZ468_02555</name>
    <name evidence="3" type="ORF">OPW20_23315</name>
</gene>
<comment type="caution">
    <text evidence="4">The sequence shown here is derived from an EMBL/GenBank/DDBJ whole genome shotgun (WGS) entry which is preliminary data.</text>
</comment>
<evidence type="ECO:0000256" key="1">
    <source>
        <dbReference type="SAM" id="SignalP"/>
    </source>
</evidence>
<evidence type="ECO:0000259" key="2">
    <source>
        <dbReference type="SMART" id="SM00912"/>
    </source>
</evidence>
<dbReference type="NCBIfam" id="TIGR01901">
    <property type="entry name" value="adhes_NPXG"/>
    <property type="match status" value="1"/>
</dbReference>
<accession>A0A178JDN9</accession>
<evidence type="ECO:0000313" key="5">
    <source>
        <dbReference type="Proteomes" id="UP000094761"/>
    </source>
</evidence>